<evidence type="ECO:0000256" key="3">
    <source>
        <dbReference type="ARBA" id="ARBA00022741"/>
    </source>
</evidence>
<dbReference type="Gene3D" id="1.10.3710.10">
    <property type="entry name" value="DNA polymerase III clamp loader subunits, C-terminal domain"/>
    <property type="match status" value="1"/>
</dbReference>
<dbReference type="AlphaFoldDB" id="A0A3D8IFU3"/>
<dbReference type="CDD" id="cd00009">
    <property type="entry name" value="AAA"/>
    <property type="match status" value="1"/>
</dbReference>
<proteinExistence type="predicted"/>
<evidence type="ECO:0000313" key="6">
    <source>
        <dbReference type="EMBL" id="RDU64062.1"/>
    </source>
</evidence>
<dbReference type="InterPro" id="IPR008921">
    <property type="entry name" value="DNA_pol3_clamp-load_cplx_C"/>
</dbReference>
<dbReference type="FunFam" id="1.20.272.10:FF:000001">
    <property type="entry name" value="Putative AAA family ATPase"/>
    <property type="match status" value="1"/>
</dbReference>
<keyword evidence="3" id="KW-0547">Nucleotide-binding</keyword>
<dbReference type="InterPro" id="IPR027417">
    <property type="entry name" value="P-loop_NTPase"/>
</dbReference>
<dbReference type="GO" id="GO:0008047">
    <property type="term" value="F:enzyme activator activity"/>
    <property type="evidence" value="ECO:0007669"/>
    <property type="project" value="TreeGrafter"/>
</dbReference>
<feature type="domain" description="AAA+ ATPase" evidence="5">
    <location>
        <begin position="42"/>
        <end position="156"/>
    </location>
</feature>
<comment type="caution">
    <text evidence="6">The sequence shown here is derived from an EMBL/GenBank/DDBJ whole genome shotgun (WGS) entry which is preliminary data.</text>
</comment>
<keyword evidence="4" id="KW-0067">ATP-binding</keyword>
<dbReference type="PANTHER" id="PTHR13779:SF7">
    <property type="entry name" value="ATPASE WRNIP1"/>
    <property type="match status" value="1"/>
</dbReference>
<evidence type="ECO:0000256" key="4">
    <source>
        <dbReference type="ARBA" id="ARBA00022840"/>
    </source>
</evidence>
<dbReference type="GO" id="GO:0009378">
    <property type="term" value="F:four-way junction helicase activity"/>
    <property type="evidence" value="ECO:0007669"/>
    <property type="project" value="InterPro"/>
</dbReference>
<dbReference type="PANTHER" id="PTHR13779">
    <property type="entry name" value="WERNER HELICASE-INTERACTING PROTEIN 1 FAMILY MEMBER"/>
    <property type="match status" value="1"/>
</dbReference>
<organism evidence="6 7">
    <name type="scientific">Helicobacter didelphidarum</name>
    <dbReference type="NCBI Taxonomy" id="2040648"/>
    <lineage>
        <taxon>Bacteria</taxon>
        <taxon>Pseudomonadati</taxon>
        <taxon>Campylobacterota</taxon>
        <taxon>Epsilonproteobacteria</taxon>
        <taxon>Campylobacterales</taxon>
        <taxon>Helicobacteraceae</taxon>
        <taxon>Helicobacter</taxon>
    </lineage>
</organism>
<dbReference type="EMBL" id="NXLQ01000020">
    <property type="protein sequence ID" value="RDU64062.1"/>
    <property type="molecule type" value="Genomic_DNA"/>
</dbReference>
<dbReference type="Pfam" id="PF12002">
    <property type="entry name" value="MgsA_C"/>
    <property type="match status" value="1"/>
</dbReference>
<dbReference type="InterPro" id="IPR051314">
    <property type="entry name" value="AAA_ATPase_RarA/MGS1/WRNIP1"/>
</dbReference>
<dbReference type="GO" id="GO:0003677">
    <property type="term" value="F:DNA binding"/>
    <property type="evidence" value="ECO:0007669"/>
    <property type="project" value="InterPro"/>
</dbReference>
<comment type="function">
    <text evidence="1">DNA-dependent ATPase that plays important roles in cellular responses to stalled DNA replication processes.</text>
</comment>
<dbReference type="Gene3D" id="1.20.272.10">
    <property type="match status" value="1"/>
</dbReference>
<dbReference type="GO" id="GO:0000731">
    <property type="term" value="P:DNA synthesis involved in DNA repair"/>
    <property type="evidence" value="ECO:0007669"/>
    <property type="project" value="TreeGrafter"/>
</dbReference>
<evidence type="ECO:0000259" key="5">
    <source>
        <dbReference type="SMART" id="SM00382"/>
    </source>
</evidence>
<dbReference type="GO" id="GO:0006310">
    <property type="term" value="P:DNA recombination"/>
    <property type="evidence" value="ECO:0007669"/>
    <property type="project" value="InterPro"/>
</dbReference>
<dbReference type="Gene3D" id="3.40.50.300">
    <property type="entry name" value="P-loop containing nucleotide triphosphate hydrolases"/>
    <property type="match status" value="1"/>
</dbReference>
<dbReference type="Pfam" id="PF16193">
    <property type="entry name" value="AAA_assoc_2"/>
    <property type="match status" value="1"/>
</dbReference>
<dbReference type="InterPro" id="IPR032423">
    <property type="entry name" value="AAA_assoc_2"/>
</dbReference>
<dbReference type="InterPro" id="IPR008824">
    <property type="entry name" value="RuvB-like_N"/>
</dbReference>
<reference evidence="6 7" key="1">
    <citation type="submission" date="2018-04" db="EMBL/GenBank/DDBJ databases">
        <title>Novel Campyloabacter and Helicobacter Species and Strains.</title>
        <authorList>
            <person name="Mannion A.J."/>
            <person name="Shen Z."/>
            <person name="Fox J.G."/>
        </authorList>
    </citation>
    <scope>NUCLEOTIDE SEQUENCE [LARGE SCALE GENOMIC DNA]</scope>
    <source>
        <strain evidence="6 7">MIT 17-337</strain>
    </source>
</reference>
<dbReference type="SUPFAM" id="SSF48019">
    <property type="entry name" value="post-AAA+ oligomerization domain-like"/>
    <property type="match status" value="1"/>
</dbReference>
<protein>
    <recommendedName>
        <fullName evidence="2">Replication-associated recombination protein A</fullName>
    </recommendedName>
</protein>
<accession>A0A3D8IFU3</accession>
<dbReference type="GO" id="GO:0017116">
    <property type="term" value="F:single-stranded DNA helicase activity"/>
    <property type="evidence" value="ECO:0007669"/>
    <property type="project" value="TreeGrafter"/>
</dbReference>
<name>A0A3D8IFU3_9HELI</name>
<dbReference type="InterPro" id="IPR021886">
    <property type="entry name" value="MgsA_C"/>
</dbReference>
<sequence>MRNIAWEFRPKTLEDFVGQQHLLGKNAPLRIILQKSIQNNHVLPNLIFFGPPGSGKTSLANIIATNLQGIFLNFNATNFKLDILKKELEKYQHTLTKPLVFVDEIHRLNIAQQEFLLPILEQGIIRFIGASTENPFFTLSPALRSRSFLFEFRYPERNDLEILYNRVITKYPPKHDFMEIKNWLLDNHTGDTRAFLNILDVALDIDSIMQVKKESLEKMLQNSQGAKSQDTHYDYISALIKSIRGSDENAAIYYLACLIQAGENPEFIARRLVILASEDIGNANPNALNLATSTMLSVAKIGYPEARIILSQCVIYLASSPKSNCAYLAINNALDDTKKRMDDVPSHIKTHAKDYKYPHDFGGFVQQIYHIGKQYVHFKGIGFEKTLQEWLEKIKRK</sequence>
<gene>
    <name evidence="6" type="ORF">CQA53_07935</name>
</gene>
<dbReference type="RefSeq" id="WP_115543475.1">
    <property type="nucleotide sequence ID" value="NZ_NXLQ01000020.1"/>
</dbReference>
<dbReference type="GO" id="GO:0006261">
    <property type="term" value="P:DNA-templated DNA replication"/>
    <property type="evidence" value="ECO:0007669"/>
    <property type="project" value="TreeGrafter"/>
</dbReference>
<keyword evidence="7" id="KW-1185">Reference proteome</keyword>
<evidence type="ECO:0000256" key="1">
    <source>
        <dbReference type="ARBA" id="ARBA00002393"/>
    </source>
</evidence>
<dbReference type="SUPFAM" id="SSF52540">
    <property type="entry name" value="P-loop containing nucleoside triphosphate hydrolases"/>
    <property type="match status" value="1"/>
</dbReference>
<evidence type="ECO:0000256" key="2">
    <source>
        <dbReference type="ARBA" id="ARBA00020776"/>
    </source>
</evidence>
<dbReference type="InterPro" id="IPR003593">
    <property type="entry name" value="AAA+_ATPase"/>
</dbReference>
<dbReference type="SMART" id="SM00382">
    <property type="entry name" value="AAA"/>
    <property type="match status" value="1"/>
</dbReference>
<dbReference type="OrthoDB" id="9778364at2"/>
<dbReference type="Pfam" id="PF05496">
    <property type="entry name" value="RuvB_N"/>
    <property type="match status" value="1"/>
</dbReference>
<dbReference type="Proteomes" id="UP000256379">
    <property type="component" value="Unassembled WGS sequence"/>
</dbReference>
<dbReference type="GO" id="GO:0005524">
    <property type="term" value="F:ATP binding"/>
    <property type="evidence" value="ECO:0007669"/>
    <property type="project" value="UniProtKB-KW"/>
</dbReference>
<evidence type="ECO:0000313" key="7">
    <source>
        <dbReference type="Proteomes" id="UP000256379"/>
    </source>
</evidence>